<comment type="caution">
    <text evidence="9">The sequence shown here is derived from an EMBL/GenBank/DDBJ whole genome shotgun (WGS) entry which is preliminary data.</text>
</comment>
<dbReference type="InterPro" id="IPR019024">
    <property type="entry name" value="RNase_H2_suB_wHTH"/>
</dbReference>
<dbReference type="OrthoDB" id="29098at2759"/>
<feature type="domain" description="Ribonuclease H2 subunit B wHTH" evidence="7">
    <location>
        <begin position="103"/>
        <end position="257"/>
    </location>
</feature>
<evidence type="ECO:0000256" key="1">
    <source>
        <dbReference type="ARBA" id="ARBA00004123"/>
    </source>
</evidence>
<reference evidence="9 10" key="1">
    <citation type="submission" date="2019-01" db="EMBL/GenBank/DDBJ databases">
        <title>Nuclear Genome Assembly of the Microalgal Biofuel strain Nannochloropsis salina CCMP1776.</title>
        <authorList>
            <person name="Hovde B."/>
        </authorList>
    </citation>
    <scope>NUCLEOTIDE SEQUENCE [LARGE SCALE GENOMIC DNA]</scope>
    <source>
        <strain evidence="9 10">CCMP1776</strain>
    </source>
</reference>
<evidence type="ECO:0000256" key="4">
    <source>
        <dbReference type="ARBA" id="ARBA00024778"/>
    </source>
</evidence>
<dbReference type="Gene3D" id="1.10.20.120">
    <property type="match status" value="1"/>
</dbReference>
<dbReference type="AlphaFoldDB" id="A0A4D9DAM5"/>
<dbReference type="CDD" id="cd09270">
    <property type="entry name" value="RNase_H2-B"/>
    <property type="match status" value="1"/>
</dbReference>
<dbReference type="GO" id="GO:0005654">
    <property type="term" value="C:nucleoplasm"/>
    <property type="evidence" value="ECO:0007669"/>
    <property type="project" value="TreeGrafter"/>
</dbReference>
<name>A0A4D9DAM5_9STRA</name>
<feature type="region of interest" description="Disordered" evidence="6">
    <location>
        <begin position="294"/>
        <end position="336"/>
    </location>
</feature>
<evidence type="ECO:0000256" key="2">
    <source>
        <dbReference type="ARBA" id="ARBA00019062"/>
    </source>
</evidence>
<dbReference type="Proteomes" id="UP000355283">
    <property type="component" value="Unassembled WGS sequence"/>
</dbReference>
<keyword evidence="10" id="KW-1185">Reference proteome</keyword>
<dbReference type="PANTHER" id="PTHR13383">
    <property type="entry name" value="RIBONUCLEASE H2 SUBUNIT B"/>
    <property type="match status" value="1"/>
</dbReference>
<evidence type="ECO:0000256" key="5">
    <source>
        <dbReference type="ARBA" id="ARBA00033464"/>
    </source>
</evidence>
<evidence type="ECO:0000313" key="10">
    <source>
        <dbReference type="Proteomes" id="UP000355283"/>
    </source>
</evidence>
<dbReference type="Pfam" id="PF17745">
    <property type="entry name" value="Ydr279_N"/>
    <property type="match status" value="1"/>
</dbReference>
<comment type="function">
    <text evidence="4">Non catalytic subunit of RNase H2, an endonuclease that specifically degrades the RNA of RNA:DNA hybrids. Participates in DNA replication, possibly by mediating the removal of lagging-strand Okazaki fragment RNA primers during DNA replication. Mediates the excision of single ribonucleotides from DNA:RNA duplexes.</text>
</comment>
<evidence type="ECO:0000259" key="7">
    <source>
        <dbReference type="Pfam" id="PF09468"/>
    </source>
</evidence>
<sequence length="433" mass="46011">MSPSEVPRSRLLCVPESILSSEPSPSSSTATACQTSPQLGQVLAFTHPRGGYPSQYLLSPAGQLCELQSFRPSGSKFGSWFVEQRVVSDGLLYVASPVDPKLILLPVLEKHGATRFSPLAQLLAAEADGAYLALRQCQGLDLHLVCDVNDQLGEDMLLYRLNAEKTMDWLAKKVARATQALVALEAAREEQNNGMGSGFAAGFVVEAGAIQGGSTGEDKRSTGAGGKVQTREATREEARLAVELVSEYLSEAWAVKLQHRCGFSEEEMRQGAGAKKRSAWDGDGDLEQGTAMALTQGKRGKGGGEGGREGPGGPGGEPGGAGGMRSAQGGQSLAQKKLAKTNLKGVKSISSFFEEYTPGFAMPRVSLLEDNALHIPVCARLPVPYRAGQPRSYAIVSQTIDDLEEALTGGCHARHRLPCRNIKGDRRQGMSAL</sequence>
<evidence type="ECO:0000259" key="8">
    <source>
        <dbReference type="Pfam" id="PF17745"/>
    </source>
</evidence>
<dbReference type="InterPro" id="IPR040456">
    <property type="entry name" value="RNase_H2_suB"/>
</dbReference>
<protein>
    <recommendedName>
        <fullName evidence="2">Ribonuclease H2 subunit B</fullName>
    </recommendedName>
    <alternativeName>
        <fullName evidence="5">Ribonuclease HI subunit B</fullName>
    </alternativeName>
</protein>
<dbReference type="GO" id="GO:0006401">
    <property type="term" value="P:RNA catabolic process"/>
    <property type="evidence" value="ECO:0007669"/>
    <property type="project" value="TreeGrafter"/>
</dbReference>
<feature type="region of interest" description="Disordered" evidence="6">
    <location>
        <begin position="212"/>
        <end position="233"/>
    </location>
</feature>
<comment type="subcellular location">
    <subcellularLocation>
        <location evidence="1">Nucleus</location>
    </subcellularLocation>
</comment>
<gene>
    <name evidence="9" type="ORF">NSK_003176</name>
</gene>
<accession>A0A4D9DAM5</accession>
<dbReference type="EMBL" id="SDOX01000011">
    <property type="protein sequence ID" value="TFJ85668.1"/>
    <property type="molecule type" value="Genomic_DNA"/>
</dbReference>
<keyword evidence="3" id="KW-0539">Nucleus</keyword>
<organism evidence="9 10">
    <name type="scientific">Nannochloropsis salina CCMP1776</name>
    <dbReference type="NCBI Taxonomy" id="1027361"/>
    <lineage>
        <taxon>Eukaryota</taxon>
        <taxon>Sar</taxon>
        <taxon>Stramenopiles</taxon>
        <taxon>Ochrophyta</taxon>
        <taxon>Eustigmatophyceae</taxon>
        <taxon>Eustigmatales</taxon>
        <taxon>Monodopsidaceae</taxon>
        <taxon>Microchloropsis</taxon>
        <taxon>Microchloropsis salina</taxon>
    </lineage>
</organism>
<feature type="compositionally biased region" description="Gly residues" evidence="6">
    <location>
        <begin position="303"/>
        <end position="323"/>
    </location>
</feature>
<evidence type="ECO:0000313" key="9">
    <source>
        <dbReference type="EMBL" id="TFJ85668.1"/>
    </source>
</evidence>
<dbReference type="Gene3D" id="2.20.25.530">
    <property type="match status" value="1"/>
</dbReference>
<evidence type="ECO:0000256" key="6">
    <source>
        <dbReference type="SAM" id="MobiDB-lite"/>
    </source>
</evidence>
<dbReference type="InterPro" id="IPR041195">
    <property type="entry name" value="Rnh202_N"/>
</dbReference>
<dbReference type="Pfam" id="PF09468">
    <property type="entry name" value="RNase_H2-Ydr279"/>
    <property type="match status" value="1"/>
</dbReference>
<proteinExistence type="predicted"/>
<dbReference type="GO" id="GO:0032299">
    <property type="term" value="C:ribonuclease H2 complex"/>
    <property type="evidence" value="ECO:0007669"/>
    <property type="project" value="InterPro"/>
</dbReference>
<dbReference type="PANTHER" id="PTHR13383:SF11">
    <property type="entry name" value="RIBONUCLEASE H2 SUBUNIT B"/>
    <property type="match status" value="1"/>
</dbReference>
<feature type="domain" description="Rnh202 triple barrel" evidence="8">
    <location>
        <begin position="41"/>
        <end position="99"/>
    </location>
</feature>
<evidence type="ECO:0000256" key="3">
    <source>
        <dbReference type="ARBA" id="ARBA00023242"/>
    </source>
</evidence>